<proteinExistence type="predicted"/>
<feature type="domain" description="DUF6879" evidence="1">
    <location>
        <begin position="10"/>
        <end position="174"/>
    </location>
</feature>
<sequence>MIGMGLVSGDEFVRLFSSFDVSAFRLETRERYHLAKDEEEPLRRFLAGEPDDMAWMGEWFDLMRSHAAHGRTFRRVRVVSRPFSDYTRFSMAVARHSIPAGDRIHYLDRSEVDRLGLPRSDWWLFDDERLALLHLDAGDVLLGAEIITDPTVVEQHRAWRDLAWENAIALEEFVTSGA</sequence>
<name>A0ABP8BMI1_9ACTN</name>
<comment type="caution">
    <text evidence="2">The sequence shown here is derived from an EMBL/GenBank/DDBJ whole genome shotgun (WGS) entry which is preliminary data.</text>
</comment>
<dbReference type="Pfam" id="PF21806">
    <property type="entry name" value="DUF6879"/>
    <property type="match status" value="1"/>
</dbReference>
<accession>A0ABP8BMI1</accession>
<dbReference type="EMBL" id="BAABAQ010000023">
    <property type="protein sequence ID" value="GAA4210516.1"/>
    <property type="molecule type" value="Genomic_DNA"/>
</dbReference>
<dbReference type="Proteomes" id="UP001501251">
    <property type="component" value="Unassembled WGS sequence"/>
</dbReference>
<dbReference type="InterPro" id="IPR049244">
    <property type="entry name" value="DUF6879"/>
</dbReference>
<evidence type="ECO:0000259" key="1">
    <source>
        <dbReference type="Pfam" id="PF21806"/>
    </source>
</evidence>
<organism evidence="2 3">
    <name type="scientific">Streptosporangium oxazolinicum</name>
    <dbReference type="NCBI Taxonomy" id="909287"/>
    <lineage>
        <taxon>Bacteria</taxon>
        <taxon>Bacillati</taxon>
        <taxon>Actinomycetota</taxon>
        <taxon>Actinomycetes</taxon>
        <taxon>Streptosporangiales</taxon>
        <taxon>Streptosporangiaceae</taxon>
        <taxon>Streptosporangium</taxon>
    </lineage>
</organism>
<keyword evidence="3" id="KW-1185">Reference proteome</keyword>
<reference evidence="3" key="1">
    <citation type="journal article" date="2019" name="Int. J. Syst. Evol. Microbiol.">
        <title>The Global Catalogue of Microorganisms (GCM) 10K type strain sequencing project: providing services to taxonomists for standard genome sequencing and annotation.</title>
        <authorList>
            <consortium name="The Broad Institute Genomics Platform"/>
            <consortium name="The Broad Institute Genome Sequencing Center for Infectious Disease"/>
            <person name="Wu L."/>
            <person name="Ma J."/>
        </authorList>
    </citation>
    <scope>NUCLEOTIDE SEQUENCE [LARGE SCALE GENOMIC DNA]</scope>
    <source>
        <strain evidence="3">JCM 17388</strain>
    </source>
</reference>
<protein>
    <recommendedName>
        <fullName evidence="1">DUF6879 domain-containing protein</fullName>
    </recommendedName>
</protein>
<gene>
    <name evidence="2" type="ORF">GCM10022252_78450</name>
</gene>
<evidence type="ECO:0000313" key="3">
    <source>
        <dbReference type="Proteomes" id="UP001501251"/>
    </source>
</evidence>
<evidence type="ECO:0000313" key="2">
    <source>
        <dbReference type="EMBL" id="GAA4210516.1"/>
    </source>
</evidence>